<name>A0A0P7ZQT9_9CYAN</name>
<dbReference type="InterPro" id="IPR003594">
    <property type="entry name" value="HATPase_dom"/>
</dbReference>
<accession>A0A0P7ZQT9</accession>
<keyword evidence="5" id="KW-0808">Transferase</keyword>
<dbReference type="Pfam" id="PF14361">
    <property type="entry name" value="RsbRD_N"/>
    <property type="match status" value="1"/>
</dbReference>
<dbReference type="SUPFAM" id="SSF47384">
    <property type="entry name" value="Homodimeric domain of signal transducing histidine kinase"/>
    <property type="match status" value="1"/>
</dbReference>
<evidence type="ECO:0000313" key="11">
    <source>
        <dbReference type="Proteomes" id="UP000050465"/>
    </source>
</evidence>
<evidence type="ECO:0000256" key="1">
    <source>
        <dbReference type="ARBA" id="ARBA00000085"/>
    </source>
</evidence>
<dbReference type="Pfam" id="PF02518">
    <property type="entry name" value="HATPase_c"/>
    <property type="match status" value="1"/>
</dbReference>
<evidence type="ECO:0000256" key="7">
    <source>
        <dbReference type="ARBA" id="ARBA00023012"/>
    </source>
</evidence>
<dbReference type="Gene3D" id="1.10.287.130">
    <property type="match status" value="1"/>
</dbReference>
<dbReference type="GO" id="GO:0000155">
    <property type="term" value="F:phosphorelay sensor kinase activity"/>
    <property type="evidence" value="ECO:0007669"/>
    <property type="project" value="InterPro"/>
</dbReference>
<dbReference type="STRING" id="1666911.HLUCCA11_10160"/>
<dbReference type="InterPro" id="IPR050736">
    <property type="entry name" value="Sensor_HK_Regulatory"/>
</dbReference>
<dbReference type="SUPFAM" id="SSF55874">
    <property type="entry name" value="ATPase domain of HSP90 chaperone/DNA topoisomerase II/histidine kinase"/>
    <property type="match status" value="1"/>
</dbReference>
<gene>
    <name evidence="10" type="ORF">HLUCCA11_10160</name>
</gene>
<dbReference type="Pfam" id="PF00512">
    <property type="entry name" value="HisKA"/>
    <property type="match status" value="1"/>
</dbReference>
<sequence>MNLGEVLAIAQENIIQDWVAQVQSDQTIESAHHLTYTAVLNSLPNLLNILEHLLSQPSSEDITDLLEEGLVHGAVRAKQGYDAEEIVREYSVLRNIIFETLEAEMLRSEPLLMLRAIRLIDGALDRVIAYSLKRYTEERIRAVNLLYDELLASNQELDRLVRHARTNMAHLAHELKSPLSSIIGYSDLFLRQQAKTGEVHSHYIAQVLTSGRRLLVMINEALEMSAYATGKVRLTFEQVQVCEVVEEVATVLEILAQQKGLTMTTDCALGQQTVLTDKGRLRQIVTNLISNAIRYTESGSIHIGVRVVRMHNSPDEPLPERIEIAVIDTGLGIDAAEQRQVFEPYYQGKAGQQLACSTGLGLAITHQMVKLLQGNIHLESEPGRGSTFTIALPLQYQQEEAAIEETLPNHELQNIES</sequence>
<dbReference type="CDD" id="cd00082">
    <property type="entry name" value="HisKA"/>
    <property type="match status" value="1"/>
</dbReference>
<evidence type="ECO:0000256" key="4">
    <source>
        <dbReference type="ARBA" id="ARBA00022553"/>
    </source>
</evidence>
<reference evidence="10 11" key="1">
    <citation type="submission" date="2015-09" db="EMBL/GenBank/DDBJ databases">
        <title>Identification and resolution of microdiversity through metagenomic sequencing of parallel consortia.</title>
        <authorList>
            <person name="Nelson W.C."/>
            <person name="Romine M.F."/>
            <person name="Lindemann S.R."/>
        </authorList>
    </citation>
    <scope>NUCLEOTIDE SEQUENCE [LARGE SCALE GENOMIC DNA]</scope>
    <source>
        <strain evidence="10">Ana</strain>
    </source>
</reference>
<protein>
    <recommendedName>
        <fullName evidence="8">Circadian input-output histidine kinase CikA</fullName>
        <ecNumber evidence="3">2.7.13.3</ecNumber>
    </recommendedName>
</protein>
<dbReference type="AlphaFoldDB" id="A0A0P7ZQT9"/>
<evidence type="ECO:0000256" key="6">
    <source>
        <dbReference type="ARBA" id="ARBA00022777"/>
    </source>
</evidence>
<keyword evidence="7" id="KW-0902">Two-component regulatory system</keyword>
<dbReference type="CDD" id="cd16922">
    <property type="entry name" value="HATPase_EvgS-ArcB-TorS-like"/>
    <property type="match status" value="1"/>
</dbReference>
<dbReference type="PROSITE" id="PS50109">
    <property type="entry name" value="HIS_KIN"/>
    <property type="match status" value="1"/>
</dbReference>
<evidence type="ECO:0000313" key="10">
    <source>
        <dbReference type="EMBL" id="KPQ35604.1"/>
    </source>
</evidence>
<comment type="caution">
    <text evidence="10">The sequence shown here is derived from an EMBL/GenBank/DDBJ whole genome shotgun (WGS) entry which is preliminary data.</text>
</comment>
<dbReference type="InterPro" id="IPR005467">
    <property type="entry name" value="His_kinase_dom"/>
</dbReference>
<dbReference type="Gene3D" id="3.30.565.10">
    <property type="entry name" value="Histidine kinase-like ATPase, C-terminal domain"/>
    <property type="match status" value="1"/>
</dbReference>
<dbReference type="EMBL" id="LJZR01000011">
    <property type="protein sequence ID" value="KPQ35604.1"/>
    <property type="molecule type" value="Genomic_DNA"/>
</dbReference>
<dbReference type="InterPro" id="IPR003661">
    <property type="entry name" value="HisK_dim/P_dom"/>
</dbReference>
<dbReference type="Proteomes" id="UP000050465">
    <property type="component" value="Unassembled WGS sequence"/>
</dbReference>
<dbReference type="InterPro" id="IPR004358">
    <property type="entry name" value="Sig_transdc_His_kin-like_C"/>
</dbReference>
<dbReference type="InterPro" id="IPR036097">
    <property type="entry name" value="HisK_dim/P_sf"/>
</dbReference>
<keyword evidence="4" id="KW-0597">Phosphoprotein</keyword>
<comment type="catalytic activity">
    <reaction evidence="1">
        <text>ATP + protein L-histidine = ADP + protein N-phospho-L-histidine.</text>
        <dbReference type="EC" id="2.7.13.3"/>
    </reaction>
</comment>
<evidence type="ECO:0000256" key="3">
    <source>
        <dbReference type="ARBA" id="ARBA00012438"/>
    </source>
</evidence>
<keyword evidence="6 10" id="KW-0418">Kinase</keyword>
<evidence type="ECO:0000256" key="2">
    <source>
        <dbReference type="ARBA" id="ARBA00006402"/>
    </source>
</evidence>
<dbReference type="PANTHER" id="PTHR43711:SF1">
    <property type="entry name" value="HISTIDINE KINASE 1"/>
    <property type="match status" value="1"/>
</dbReference>
<evidence type="ECO:0000256" key="5">
    <source>
        <dbReference type="ARBA" id="ARBA00022679"/>
    </source>
</evidence>
<dbReference type="EC" id="2.7.13.3" evidence="3"/>
<dbReference type="SMART" id="SM00388">
    <property type="entry name" value="HisKA"/>
    <property type="match status" value="1"/>
</dbReference>
<dbReference type="InterPro" id="IPR036890">
    <property type="entry name" value="HATPase_C_sf"/>
</dbReference>
<dbReference type="FunFam" id="3.30.565.10:FF:000010">
    <property type="entry name" value="Sensor histidine kinase RcsC"/>
    <property type="match status" value="1"/>
</dbReference>
<evidence type="ECO:0000256" key="8">
    <source>
        <dbReference type="ARBA" id="ARBA00074306"/>
    </source>
</evidence>
<dbReference type="SMART" id="SM00387">
    <property type="entry name" value="HATPase_c"/>
    <property type="match status" value="1"/>
</dbReference>
<proteinExistence type="inferred from homology"/>
<organism evidence="10 11">
    <name type="scientific">Phormidesmis priestleyi Ana</name>
    <dbReference type="NCBI Taxonomy" id="1666911"/>
    <lineage>
        <taxon>Bacteria</taxon>
        <taxon>Bacillati</taxon>
        <taxon>Cyanobacteriota</taxon>
        <taxon>Cyanophyceae</taxon>
        <taxon>Leptolyngbyales</taxon>
        <taxon>Leptolyngbyaceae</taxon>
        <taxon>Phormidesmis</taxon>
    </lineage>
</organism>
<dbReference type="PANTHER" id="PTHR43711">
    <property type="entry name" value="TWO-COMPONENT HISTIDINE KINASE"/>
    <property type="match status" value="1"/>
</dbReference>
<dbReference type="InterPro" id="IPR025751">
    <property type="entry name" value="RsbRD_N_dom"/>
</dbReference>
<feature type="domain" description="Histidine kinase" evidence="9">
    <location>
        <begin position="170"/>
        <end position="396"/>
    </location>
</feature>
<dbReference type="PRINTS" id="PR00344">
    <property type="entry name" value="BCTRLSENSOR"/>
</dbReference>
<comment type="similarity">
    <text evidence="2">In the N-terminal section; belongs to the phytochrome family.</text>
</comment>
<evidence type="ECO:0000259" key="9">
    <source>
        <dbReference type="PROSITE" id="PS50109"/>
    </source>
</evidence>